<evidence type="ECO:0000313" key="7">
    <source>
        <dbReference type="Proteomes" id="UP001642360"/>
    </source>
</evidence>
<dbReference type="PANTHER" id="PTHR32467:SF72">
    <property type="entry name" value="AP2-LIKE ETHYLENE-RESPONSIVE TRANSCRIPTION FACTOR BBM"/>
    <property type="match status" value="1"/>
</dbReference>
<dbReference type="PANTHER" id="PTHR32467">
    <property type="entry name" value="AP2-LIKE ETHYLENE-RESPONSIVE TRANSCRIPTION FACTOR"/>
    <property type="match status" value="1"/>
</dbReference>
<keyword evidence="5" id="KW-0539">Nucleus</keyword>
<evidence type="ECO:0000256" key="3">
    <source>
        <dbReference type="ARBA" id="ARBA00023125"/>
    </source>
</evidence>
<keyword evidence="3" id="KW-0238">DNA-binding</keyword>
<gene>
    <name evidence="6" type="ORF">ILEXP_LOCUS27991</name>
</gene>
<evidence type="ECO:0000256" key="2">
    <source>
        <dbReference type="ARBA" id="ARBA00023015"/>
    </source>
</evidence>
<comment type="subcellular location">
    <subcellularLocation>
        <location evidence="1">Nucleus</location>
    </subcellularLocation>
</comment>
<dbReference type="EMBL" id="CAUOFW020003336">
    <property type="protein sequence ID" value="CAK9159291.1"/>
    <property type="molecule type" value="Genomic_DNA"/>
</dbReference>
<evidence type="ECO:0000256" key="4">
    <source>
        <dbReference type="ARBA" id="ARBA00023163"/>
    </source>
</evidence>
<protein>
    <recommendedName>
        <fullName evidence="8">AP2/ERF domain-containing protein</fullName>
    </recommendedName>
</protein>
<evidence type="ECO:0008006" key="8">
    <source>
        <dbReference type="Google" id="ProtNLM"/>
    </source>
</evidence>
<dbReference type="InterPro" id="IPR016177">
    <property type="entry name" value="DNA-bd_dom_sf"/>
</dbReference>
<keyword evidence="2" id="KW-0805">Transcription regulation</keyword>
<keyword evidence="7" id="KW-1185">Reference proteome</keyword>
<dbReference type="AlphaFoldDB" id="A0ABC8SQ22"/>
<name>A0ABC8SQ22_9AQUA</name>
<dbReference type="Gene3D" id="3.30.730.10">
    <property type="entry name" value="AP2/ERF domain"/>
    <property type="match status" value="1"/>
</dbReference>
<evidence type="ECO:0000256" key="1">
    <source>
        <dbReference type="ARBA" id="ARBA00004123"/>
    </source>
</evidence>
<evidence type="ECO:0000256" key="5">
    <source>
        <dbReference type="ARBA" id="ARBA00023242"/>
    </source>
</evidence>
<sequence>MASSLAVRRRFSKDLEANCLQINSEQLTKVQLAKGAGRNNLLVIGRFSNEVEAARAHDLLSLKYWGDEAKTNFPISMYGKEVKAIAHMTEQEVLAYIRR</sequence>
<accession>A0ABC8SQ22</accession>
<proteinExistence type="predicted"/>
<dbReference type="SUPFAM" id="SSF54171">
    <property type="entry name" value="DNA-binding domain"/>
    <property type="match status" value="1"/>
</dbReference>
<evidence type="ECO:0000313" key="6">
    <source>
        <dbReference type="EMBL" id="CAK9159291.1"/>
    </source>
</evidence>
<dbReference type="InterPro" id="IPR036955">
    <property type="entry name" value="AP2/ERF_dom_sf"/>
</dbReference>
<comment type="caution">
    <text evidence="6">The sequence shown here is derived from an EMBL/GenBank/DDBJ whole genome shotgun (WGS) entry which is preliminary data.</text>
</comment>
<dbReference type="Proteomes" id="UP001642360">
    <property type="component" value="Unassembled WGS sequence"/>
</dbReference>
<keyword evidence="4" id="KW-0804">Transcription</keyword>
<organism evidence="6 7">
    <name type="scientific">Ilex paraguariensis</name>
    <name type="common">yerba mate</name>
    <dbReference type="NCBI Taxonomy" id="185542"/>
    <lineage>
        <taxon>Eukaryota</taxon>
        <taxon>Viridiplantae</taxon>
        <taxon>Streptophyta</taxon>
        <taxon>Embryophyta</taxon>
        <taxon>Tracheophyta</taxon>
        <taxon>Spermatophyta</taxon>
        <taxon>Magnoliopsida</taxon>
        <taxon>eudicotyledons</taxon>
        <taxon>Gunneridae</taxon>
        <taxon>Pentapetalae</taxon>
        <taxon>asterids</taxon>
        <taxon>campanulids</taxon>
        <taxon>Aquifoliales</taxon>
        <taxon>Aquifoliaceae</taxon>
        <taxon>Ilex</taxon>
    </lineage>
</organism>
<reference evidence="6 7" key="1">
    <citation type="submission" date="2024-02" db="EMBL/GenBank/DDBJ databases">
        <authorList>
            <person name="Vignale AGUSTIN F."/>
            <person name="Sosa J E."/>
            <person name="Modenutti C."/>
        </authorList>
    </citation>
    <scope>NUCLEOTIDE SEQUENCE [LARGE SCALE GENOMIC DNA]</scope>
</reference>
<dbReference type="GO" id="GO:0005634">
    <property type="term" value="C:nucleus"/>
    <property type="evidence" value="ECO:0007669"/>
    <property type="project" value="UniProtKB-SubCell"/>
</dbReference>
<dbReference type="GO" id="GO:0003677">
    <property type="term" value="F:DNA binding"/>
    <property type="evidence" value="ECO:0007669"/>
    <property type="project" value="UniProtKB-KW"/>
</dbReference>